<name>A0A413JSD4_BACFG</name>
<accession>A0A413JSD4</accession>
<evidence type="ECO:0000313" key="2">
    <source>
        <dbReference type="Proteomes" id="UP000284614"/>
    </source>
</evidence>
<reference evidence="1 2" key="1">
    <citation type="submission" date="2018-08" db="EMBL/GenBank/DDBJ databases">
        <title>A genome reference for cultivated species of the human gut microbiota.</title>
        <authorList>
            <person name="Zou Y."/>
            <person name="Xue W."/>
            <person name="Luo G."/>
        </authorList>
    </citation>
    <scope>NUCLEOTIDE SEQUENCE [LARGE SCALE GENOMIC DNA]</scope>
    <source>
        <strain evidence="1 2">OF01-1</strain>
    </source>
</reference>
<sequence>MNYGTIYTLPFRSRKEDSCLVEIQKEDYTGQVTELTGSGEAPFSIEIADDDFLYVPVRFSTATIRVVGTDYLQSLYSTGYRQYRVIFKRSGIVTWCGFIKPELYTQDYSGTIFELELECISAMSVLEYIDYKIKNEAEKGFVTLWELLTRCVSESRGCYSNVYIPHVYAKDKSDYTAWTNVLQEMTISEQNFFDEDDKPMKLKEVLEEICKFLNWTCIDWKGDLYFVDVDHAGDYYKYTLDFSAYTTVRGFAISVQKVDFSGDNHTLDILGGYNKVTVKDSNYPVENLLPDEDFKKDKKLLSRLNSRLDRRCYRKFLYPKNWDMFLYNEGKVITNKDLELYAYGAHEFEGGILERYCNYKIEDGKPDISDYSFTDVIQIKWPKERYGNDVPNEGGGKVMTIKGAAAVYSTGIFCVSGSYKFINVDDMIPWDNSSTPTHLYAQIRIGNMYYGSLRPGAGQPNEWAANPGYTFKLDCERTGAEQDYYPMINQKTLDMPYSGVTGVIIPIDRVLRGDFEFTLLTPIGQSFRTGGVLVKDFKLSYHRPDDDETSDNSDRTYENVVNEDYINELDEIEFKISSYNNDGACYSKVMLGDNYLTDNLYSSIEQKLVRPEEHLIRRIINQYGYTKTKLMQVLIDDEAITPITTITDKYQINKRFTITGGTIDFAMNQFNCKMIENGRY</sequence>
<dbReference type="EMBL" id="QSDG01000036">
    <property type="protein sequence ID" value="RGY63984.1"/>
    <property type="molecule type" value="Genomic_DNA"/>
</dbReference>
<comment type="caution">
    <text evidence="1">The sequence shown here is derived from an EMBL/GenBank/DDBJ whole genome shotgun (WGS) entry which is preliminary data.</text>
</comment>
<protein>
    <submittedName>
        <fullName evidence="1">Uncharacterized protein</fullName>
    </submittedName>
</protein>
<dbReference type="Proteomes" id="UP000284614">
    <property type="component" value="Unassembled WGS sequence"/>
</dbReference>
<evidence type="ECO:0000313" key="1">
    <source>
        <dbReference type="EMBL" id="RGY63984.1"/>
    </source>
</evidence>
<gene>
    <name evidence="1" type="ORF">DXA27_22595</name>
</gene>
<dbReference type="RefSeq" id="WP_121963270.1">
    <property type="nucleotide sequence ID" value="NZ_JAGJIF010000011.1"/>
</dbReference>
<dbReference type="AlphaFoldDB" id="A0A413JSD4"/>
<organism evidence="1 2">
    <name type="scientific">Bacteroides fragilis</name>
    <dbReference type="NCBI Taxonomy" id="817"/>
    <lineage>
        <taxon>Bacteria</taxon>
        <taxon>Pseudomonadati</taxon>
        <taxon>Bacteroidota</taxon>
        <taxon>Bacteroidia</taxon>
        <taxon>Bacteroidales</taxon>
        <taxon>Bacteroidaceae</taxon>
        <taxon>Bacteroides</taxon>
    </lineage>
</organism>
<proteinExistence type="predicted"/>